<accession>A0A242WB27</accession>
<dbReference type="AlphaFoldDB" id="A0A242WB27"/>
<reference evidence="1 2" key="1">
    <citation type="submission" date="2016-10" db="EMBL/GenBank/DDBJ databases">
        <title>Comparative genomics of Bacillus thuringiensis reveals a path to pathogens against multiple invertebrate hosts.</title>
        <authorList>
            <person name="Zheng J."/>
            <person name="Gao Q."/>
            <person name="Liu H."/>
            <person name="Peng D."/>
            <person name="Ruan L."/>
            <person name="Sun M."/>
        </authorList>
    </citation>
    <scope>NUCLEOTIDE SEQUENCE [LARGE SCALE GENOMIC DNA]</scope>
    <source>
        <strain evidence="1">BGSC 4AC1</strain>
    </source>
</reference>
<dbReference type="RefSeq" id="WP_000901162.1">
    <property type="nucleotide sequence ID" value="NZ_NFCF01000063.1"/>
</dbReference>
<protein>
    <submittedName>
        <fullName evidence="1">Uncharacterized protein</fullName>
    </submittedName>
</protein>
<sequence length="327" mass="39381">MLGLNNKGNATLASNKDNKNEKYYFEYAPELNDICCNITSQCRLMLKRNFTEYQIDNVLVPEIKKKFWKIALQYGTGVRFLRNRLECGRLNYLNNEFEIIAFKSEDYIKDGILIRGITYHIRVEEKQRIPFQFTCNPKEDDVTWTKLTKLYKDWCTSFDLQMVSENELRRIKESFLFMYLEKDLINFISKIFKADEISANNFYNYITSIENKNGLFLSVDHLKLLNQLRNKLYNMKFESKLKYNKDLMIFEKVCYVDTYALKTLKEFIKQHVPTIGLMIDYAHQIKYIYGEVLINIENNERELVEDFFFYWFFKINKRYLNNKVIDL</sequence>
<evidence type="ECO:0000313" key="1">
    <source>
        <dbReference type="EMBL" id="OTW50892.1"/>
    </source>
</evidence>
<proteinExistence type="predicted"/>
<comment type="caution">
    <text evidence="1">The sequence shown here is derived from an EMBL/GenBank/DDBJ whole genome shotgun (WGS) entry which is preliminary data.</text>
</comment>
<name>A0A242WB27_BACTU</name>
<dbReference type="Proteomes" id="UP000195152">
    <property type="component" value="Unassembled WGS sequence"/>
</dbReference>
<evidence type="ECO:0000313" key="2">
    <source>
        <dbReference type="Proteomes" id="UP000195152"/>
    </source>
</evidence>
<gene>
    <name evidence="1" type="ORF">BK699_10125</name>
</gene>
<dbReference type="EMBL" id="NFCF01000063">
    <property type="protein sequence ID" value="OTW50892.1"/>
    <property type="molecule type" value="Genomic_DNA"/>
</dbReference>
<organism evidence="1 2">
    <name type="scientific">Bacillus thuringiensis serovar mexicanensis</name>
    <dbReference type="NCBI Taxonomy" id="180868"/>
    <lineage>
        <taxon>Bacteria</taxon>
        <taxon>Bacillati</taxon>
        <taxon>Bacillota</taxon>
        <taxon>Bacilli</taxon>
        <taxon>Bacillales</taxon>
        <taxon>Bacillaceae</taxon>
        <taxon>Bacillus</taxon>
        <taxon>Bacillus cereus group</taxon>
    </lineage>
</organism>